<name>A0A0R1WHN0_9LACO</name>
<proteinExistence type="predicted"/>
<dbReference type="AlphaFoldDB" id="A0A0R1WHN0"/>
<evidence type="ECO:0000313" key="3">
    <source>
        <dbReference type="Proteomes" id="UP000051302"/>
    </source>
</evidence>
<accession>A0A0R1WHN0</accession>
<gene>
    <name evidence="2" type="ORF">FD31_GL000327</name>
</gene>
<dbReference type="EMBL" id="AZFV01000011">
    <property type="protein sequence ID" value="KRM17249.1"/>
    <property type="molecule type" value="Genomic_DNA"/>
</dbReference>
<dbReference type="RefSeq" id="WP_057891907.1">
    <property type="nucleotide sequence ID" value="NZ_AZFV01000011.1"/>
</dbReference>
<feature type="transmembrane region" description="Helical" evidence="1">
    <location>
        <begin position="41"/>
        <end position="60"/>
    </location>
</feature>
<dbReference type="Proteomes" id="UP000051302">
    <property type="component" value="Unassembled WGS sequence"/>
</dbReference>
<keyword evidence="3" id="KW-1185">Reference proteome</keyword>
<evidence type="ECO:0008006" key="4">
    <source>
        <dbReference type="Google" id="ProtNLM"/>
    </source>
</evidence>
<protein>
    <recommendedName>
        <fullName evidence="4">Holin</fullName>
    </recommendedName>
</protein>
<sequence length="97" mass="10633">MSFIENFNLIDATQLLLITVLVYGATNGIKNTKKIPIQYMPFLAMLLGLVFSSLIALVFHDDLYKAMIAGLLVGGWTSGLFDGFQAFIGDDKVGENK</sequence>
<feature type="transmembrane region" description="Helical" evidence="1">
    <location>
        <begin position="12"/>
        <end position="29"/>
    </location>
</feature>
<dbReference type="InterPro" id="IPR009708">
    <property type="entry name" value="Phage_A118_holin/antiholin"/>
</dbReference>
<dbReference type="STRING" id="1423774.FD31_GL000327"/>
<evidence type="ECO:0000256" key="1">
    <source>
        <dbReference type="SAM" id="Phobius"/>
    </source>
</evidence>
<comment type="caution">
    <text evidence="2">The sequence shown here is derived from an EMBL/GenBank/DDBJ whole genome shotgun (WGS) entry which is preliminary data.</text>
</comment>
<dbReference type="Pfam" id="PF06946">
    <property type="entry name" value="Phage_holin_5_1"/>
    <property type="match status" value="1"/>
</dbReference>
<keyword evidence="1" id="KW-1133">Transmembrane helix</keyword>
<organism evidence="2 3">
    <name type="scientific">Companilactobacillus nantensis DSM 16982</name>
    <dbReference type="NCBI Taxonomy" id="1423774"/>
    <lineage>
        <taxon>Bacteria</taxon>
        <taxon>Bacillati</taxon>
        <taxon>Bacillota</taxon>
        <taxon>Bacilli</taxon>
        <taxon>Lactobacillales</taxon>
        <taxon>Lactobacillaceae</taxon>
        <taxon>Companilactobacillus</taxon>
    </lineage>
</organism>
<keyword evidence="1" id="KW-0472">Membrane</keyword>
<dbReference type="PATRIC" id="fig|1423774.3.peg.334"/>
<keyword evidence="1" id="KW-0812">Transmembrane</keyword>
<reference evidence="2 3" key="1">
    <citation type="journal article" date="2015" name="Genome Announc.">
        <title>Expanding the biotechnology potential of lactobacilli through comparative genomics of 213 strains and associated genera.</title>
        <authorList>
            <person name="Sun Z."/>
            <person name="Harris H.M."/>
            <person name="McCann A."/>
            <person name="Guo C."/>
            <person name="Argimon S."/>
            <person name="Zhang W."/>
            <person name="Yang X."/>
            <person name="Jeffery I.B."/>
            <person name="Cooney J.C."/>
            <person name="Kagawa T.F."/>
            <person name="Liu W."/>
            <person name="Song Y."/>
            <person name="Salvetti E."/>
            <person name="Wrobel A."/>
            <person name="Rasinkangas P."/>
            <person name="Parkhill J."/>
            <person name="Rea M.C."/>
            <person name="O'Sullivan O."/>
            <person name="Ritari J."/>
            <person name="Douillard F.P."/>
            <person name="Paul Ross R."/>
            <person name="Yang R."/>
            <person name="Briner A.E."/>
            <person name="Felis G.E."/>
            <person name="de Vos W.M."/>
            <person name="Barrangou R."/>
            <person name="Klaenhammer T.R."/>
            <person name="Caufield P.W."/>
            <person name="Cui Y."/>
            <person name="Zhang H."/>
            <person name="O'Toole P.W."/>
        </authorList>
    </citation>
    <scope>NUCLEOTIDE SEQUENCE [LARGE SCALE GENOMIC DNA]</scope>
    <source>
        <strain evidence="2 3">DSM 16982</strain>
    </source>
</reference>
<evidence type="ECO:0000313" key="2">
    <source>
        <dbReference type="EMBL" id="KRM17249.1"/>
    </source>
</evidence>
<feature type="transmembrane region" description="Helical" evidence="1">
    <location>
        <begin position="66"/>
        <end position="88"/>
    </location>
</feature>